<keyword evidence="3" id="KW-1185">Reference proteome</keyword>
<organism evidence="2 3">
    <name type="scientific">Fusarium redolens</name>
    <dbReference type="NCBI Taxonomy" id="48865"/>
    <lineage>
        <taxon>Eukaryota</taxon>
        <taxon>Fungi</taxon>
        <taxon>Dikarya</taxon>
        <taxon>Ascomycota</taxon>
        <taxon>Pezizomycotina</taxon>
        <taxon>Sordariomycetes</taxon>
        <taxon>Hypocreomycetidae</taxon>
        <taxon>Hypocreales</taxon>
        <taxon>Nectriaceae</taxon>
        <taxon>Fusarium</taxon>
        <taxon>Fusarium redolens species complex</taxon>
    </lineage>
</organism>
<dbReference type="GeneID" id="70229260"/>
<gene>
    <name evidence="2" type="ORF">BKA55DRAFT_689060</name>
</gene>
<protein>
    <submittedName>
        <fullName evidence="2">Uncharacterized protein</fullName>
    </submittedName>
</protein>
<sequence length="187" mass="21389">MGMQIQAIDILLAATQLPIKAMHRTLLQPLLAQTKHTWLIDKYYESQHVFRRYCEGTMVLRINRLIKGPNVKNLMQHPFRKGKHRHHNVKKKPLLQPRPDWDEPLTTDELDIINSTAANVVADISATGTTEAEAADEEFNSNKLGYTTDEGFEKGSPNTTPYLPSISGFRNWENLQEIFATFFDLVL</sequence>
<feature type="region of interest" description="Disordered" evidence="1">
    <location>
        <begin position="80"/>
        <end position="100"/>
    </location>
</feature>
<comment type="caution">
    <text evidence="2">The sequence shown here is derived from an EMBL/GenBank/DDBJ whole genome shotgun (WGS) entry which is preliminary data.</text>
</comment>
<dbReference type="Proteomes" id="UP000720189">
    <property type="component" value="Unassembled WGS sequence"/>
</dbReference>
<evidence type="ECO:0000256" key="1">
    <source>
        <dbReference type="SAM" id="MobiDB-lite"/>
    </source>
</evidence>
<dbReference type="RefSeq" id="XP_046049810.1">
    <property type="nucleotide sequence ID" value="XM_046199306.1"/>
</dbReference>
<evidence type="ECO:0000313" key="3">
    <source>
        <dbReference type="Proteomes" id="UP000720189"/>
    </source>
</evidence>
<feature type="compositionally biased region" description="Basic residues" evidence="1">
    <location>
        <begin position="80"/>
        <end position="93"/>
    </location>
</feature>
<name>A0A9P9H9S6_FUSRE</name>
<dbReference type="AlphaFoldDB" id="A0A9P9H9S6"/>
<accession>A0A9P9H9S6</accession>
<proteinExistence type="predicted"/>
<dbReference type="EMBL" id="JAGMUX010000007">
    <property type="protein sequence ID" value="KAH7253563.1"/>
    <property type="molecule type" value="Genomic_DNA"/>
</dbReference>
<reference evidence="2" key="1">
    <citation type="journal article" date="2021" name="Nat. Commun.">
        <title>Genetic determinants of endophytism in the Arabidopsis root mycobiome.</title>
        <authorList>
            <person name="Mesny F."/>
            <person name="Miyauchi S."/>
            <person name="Thiergart T."/>
            <person name="Pickel B."/>
            <person name="Atanasova L."/>
            <person name="Karlsson M."/>
            <person name="Huettel B."/>
            <person name="Barry K.W."/>
            <person name="Haridas S."/>
            <person name="Chen C."/>
            <person name="Bauer D."/>
            <person name="Andreopoulos W."/>
            <person name="Pangilinan J."/>
            <person name="LaButti K."/>
            <person name="Riley R."/>
            <person name="Lipzen A."/>
            <person name="Clum A."/>
            <person name="Drula E."/>
            <person name="Henrissat B."/>
            <person name="Kohler A."/>
            <person name="Grigoriev I.V."/>
            <person name="Martin F.M."/>
            <person name="Hacquard S."/>
        </authorList>
    </citation>
    <scope>NUCLEOTIDE SEQUENCE</scope>
    <source>
        <strain evidence="2">MPI-CAGE-AT-0023</strain>
    </source>
</reference>
<evidence type="ECO:0000313" key="2">
    <source>
        <dbReference type="EMBL" id="KAH7253563.1"/>
    </source>
</evidence>